<gene>
    <name evidence="2" type="ORF">A3L04_06490</name>
</gene>
<reference evidence="2 3" key="1">
    <citation type="submission" date="2016-04" db="EMBL/GenBank/DDBJ databases">
        <title>Complete genome sequence of Thermococcus chitonophagus type strain GC74.</title>
        <authorList>
            <person name="Oger P.M."/>
        </authorList>
    </citation>
    <scope>NUCLEOTIDE SEQUENCE [LARGE SCALE GENOMIC DNA]</scope>
    <source>
        <strain evidence="2 3">GC74</strain>
    </source>
</reference>
<dbReference type="RefSeq" id="WP_068578083.1">
    <property type="nucleotide sequence ID" value="NZ_CP015193.1"/>
</dbReference>
<keyword evidence="2" id="KW-0489">Methyltransferase</keyword>
<dbReference type="InterPro" id="IPR050508">
    <property type="entry name" value="Methyltransf_Superfamily"/>
</dbReference>
<sequence length="215" mass="24540">MAKIKPFEEHRDRYESWFERNKLAYLSELNAVKEVLPEGECVEVGVGTGRFAAPLGIKVGVEPSKKMAEVAEKRGIKVIPGVAEDLPFEDSSLDCILMVTTICFVDDPEKTIREAYRVLKPGGYLIIGFVDKESPIGREYEEKKDKSLFYREARFFSTQELIRLLKKQRFVIDRIVQTLFHRLNEIKEVESVKDGYGEGSFVVIRARKVSQNGTS</sequence>
<evidence type="ECO:0000313" key="2">
    <source>
        <dbReference type="EMBL" id="ASJ16744.1"/>
    </source>
</evidence>
<evidence type="ECO:0000259" key="1">
    <source>
        <dbReference type="Pfam" id="PF08241"/>
    </source>
</evidence>
<dbReference type="InterPro" id="IPR013216">
    <property type="entry name" value="Methyltransf_11"/>
</dbReference>
<dbReference type="PANTHER" id="PTHR42912">
    <property type="entry name" value="METHYLTRANSFERASE"/>
    <property type="match status" value="1"/>
</dbReference>
<dbReference type="PANTHER" id="PTHR42912:SF80">
    <property type="entry name" value="METHYLTRANSFERASE DOMAIN-CONTAINING PROTEIN"/>
    <property type="match status" value="1"/>
</dbReference>
<name>A0A2Z2N5D6_9EURY</name>
<keyword evidence="3" id="KW-1185">Reference proteome</keyword>
<protein>
    <submittedName>
        <fullName evidence="2">Methyltransferase type 11</fullName>
    </submittedName>
</protein>
<dbReference type="AlphaFoldDB" id="A0A2Z2N5D6"/>
<keyword evidence="2" id="KW-0808">Transferase</keyword>
<dbReference type="GeneID" id="33322211"/>
<dbReference type="InterPro" id="IPR029063">
    <property type="entry name" value="SAM-dependent_MTases_sf"/>
</dbReference>
<dbReference type="GO" id="GO:0032259">
    <property type="term" value="P:methylation"/>
    <property type="evidence" value="ECO:0007669"/>
    <property type="project" value="UniProtKB-KW"/>
</dbReference>
<dbReference type="OrthoDB" id="1018at2157"/>
<dbReference type="Pfam" id="PF08241">
    <property type="entry name" value="Methyltransf_11"/>
    <property type="match status" value="1"/>
</dbReference>
<dbReference type="EMBL" id="CP015193">
    <property type="protein sequence ID" value="ASJ16744.1"/>
    <property type="molecule type" value="Genomic_DNA"/>
</dbReference>
<accession>A0A2Z2N5D6</accession>
<dbReference type="GO" id="GO:0008757">
    <property type="term" value="F:S-adenosylmethionine-dependent methyltransferase activity"/>
    <property type="evidence" value="ECO:0007669"/>
    <property type="project" value="InterPro"/>
</dbReference>
<dbReference type="Gene3D" id="3.40.50.150">
    <property type="entry name" value="Vaccinia Virus protein VP39"/>
    <property type="match status" value="1"/>
</dbReference>
<organism evidence="2 3">
    <name type="scientific">Thermococcus chitonophagus</name>
    <dbReference type="NCBI Taxonomy" id="54262"/>
    <lineage>
        <taxon>Archaea</taxon>
        <taxon>Methanobacteriati</taxon>
        <taxon>Methanobacteriota</taxon>
        <taxon>Thermococci</taxon>
        <taxon>Thermococcales</taxon>
        <taxon>Thermococcaceae</taxon>
        <taxon>Thermococcus</taxon>
    </lineage>
</organism>
<dbReference type="Proteomes" id="UP000250189">
    <property type="component" value="Chromosome"/>
</dbReference>
<dbReference type="CDD" id="cd02440">
    <property type="entry name" value="AdoMet_MTases"/>
    <property type="match status" value="1"/>
</dbReference>
<feature type="domain" description="Methyltransferase type 11" evidence="1">
    <location>
        <begin position="42"/>
        <end position="127"/>
    </location>
</feature>
<dbReference type="SUPFAM" id="SSF53335">
    <property type="entry name" value="S-adenosyl-L-methionine-dependent methyltransferases"/>
    <property type="match status" value="1"/>
</dbReference>
<proteinExistence type="predicted"/>
<evidence type="ECO:0000313" key="3">
    <source>
        <dbReference type="Proteomes" id="UP000250189"/>
    </source>
</evidence>